<dbReference type="AlphaFoldDB" id="A0AAJ1WDG2"/>
<organism evidence="1 2">
    <name type="scientific">Pseudarthrobacter niigatensis</name>
    <dbReference type="NCBI Taxonomy" id="369935"/>
    <lineage>
        <taxon>Bacteria</taxon>
        <taxon>Bacillati</taxon>
        <taxon>Actinomycetota</taxon>
        <taxon>Actinomycetes</taxon>
        <taxon>Micrococcales</taxon>
        <taxon>Micrococcaceae</taxon>
        <taxon>Pseudarthrobacter</taxon>
    </lineage>
</organism>
<evidence type="ECO:0000313" key="1">
    <source>
        <dbReference type="EMBL" id="MDQ0146114.1"/>
    </source>
</evidence>
<accession>A0AAJ1WDG2</accession>
<evidence type="ECO:0000313" key="2">
    <source>
        <dbReference type="Proteomes" id="UP001239267"/>
    </source>
</evidence>
<keyword evidence="2" id="KW-1185">Reference proteome</keyword>
<dbReference type="EMBL" id="JAUSTB010000005">
    <property type="protein sequence ID" value="MDQ0146114.1"/>
    <property type="molecule type" value="Genomic_DNA"/>
</dbReference>
<sequence>MTHDDGGTTSLSGTVPDQAALHGLLAKVRDLGLVLISVEAEGTHDGGTGLFRQSPVPPSNA</sequence>
<comment type="caution">
    <text evidence="1">The sequence shown here is derived from an EMBL/GenBank/DDBJ whole genome shotgun (WGS) entry which is preliminary data.</text>
</comment>
<protein>
    <submittedName>
        <fullName evidence="1">Uncharacterized protein</fullName>
    </submittedName>
</protein>
<name>A0AAJ1WDG2_9MICC</name>
<dbReference type="RefSeq" id="WP_210411369.1">
    <property type="nucleotide sequence ID" value="NZ_JAUSTB010000005.1"/>
</dbReference>
<reference evidence="1 2" key="1">
    <citation type="submission" date="2023-07" db="EMBL/GenBank/DDBJ databases">
        <title>Sorghum-associated microbial communities from plants grown in Nebraska, USA.</title>
        <authorList>
            <person name="Schachtman D."/>
        </authorList>
    </citation>
    <scope>NUCLEOTIDE SEQUENCE [LARGE SCALE GENOMIC DNA]</scope>
    <source>
        <strain evidence="1 2">DS1001</strain>
    </source>
</reference>
<proteinExistence type="predicted"/>
<gene>
    <name evidence="1" type="ORF">J2T23_002007</name>
</gene>
<dbReference type="Proteomes" id="UP001239267">
    <property type="component" value="Unassembled WGS sequence"/>
</dbReference>